<sequence>MREYKGRGPRRKKPGRVAMGLWSIAGVMGGGLLFAAPAQAAAPTDCPPTYACLWGDTAFKTGGATASVIKLKQYIPALRPFSYYGTSRTGHDSASSVFNNGSTDTAYFFKNENHGGAWFKKSTNDGDSDFTNGSPPGSFNDSLDSVYFATLFVPIGG</sequence>
<protein>
    <recommendedName>
        <fullName evidence="4">Peptidase inhibitor family I36 protein</fullName>
    </recommendedName>
</protein>
<organism evidence="2 3">
    <name type="scientific">Microbacterium protaetiae</name>
    <dbReference type="NCBI Taxonomy" id="2509458"/>
    <lineage>
        <taxon>Bacteria</taxon>
        <taxon>Bacillati</taxon>
        <taxon>Actinomycetota</taxon>
        <taxon>Actinomycetes</taxon>
        <taxon>Micrococcales</taxon>
        <taxon>Microbacteriaceae</taxon>
        <taxon>Microbacterium</taxon>
    </lineage>
</organism>
<feature type="signal peptide" evidence="1">
    <location>
        <begin position="1"/>
        <end position="40"/>
    </location>
</feature>
<dbReference type="AlphaFoldDB" id="A0A4P6ET86"/>
<dbReference type="Proteomes" id="UP000293995">
    <property type="component" value="Chromosome"/>
</dbReference>
<dbReference type="EMBL" id="CP035494">
    <property type="protein sequence ID" value="QAY61248.1"/>
    <property type="molecule type" value="Genomic_DNA"/>
</dbReference>
<keyword evidence="1" id="KW-0732">Signal</keyword>
<dbReference type="RefSeq" id="WP_129392313.1">
    <property type="nucleotide sequence ID" value="NZ_CP035494.1"/>
</dbReference>
<dbReference type="Pfam" id="PF03995">
    <property type="entry name" value="Inhibitor_I36"/>
    <property type="match status" value="1"/>
</dbReference>
<evidence type="ECO:0008006" key="4">
    <source>
        <dbReference type="Google" id="ProtNLM"/>
    </source>
</evidence>
<proteinExistence type="predicted"/>
<evidence type="ECO:0000256" key="1">
    <source>
        <dbReference type="SAM" id="SignalP"/>
    </source>
</evidence>
<accession>A0A4P6ET86</accession>
<name>A0A4P6ET86_9MICO</name>
<dbReference type="OrthoDB" id="5078824at2"/>
<reference evidence="2 3" key="1">
    <citation type="submission" date="2019-01" db="EMBL/GenBank/DDBJ databases">
        <title>Genome sequencing of strain DFW100M-13.</title>
        <authorList>
            <person name="Heo J."/>
            <person name="Kim S.-J."/>
            <person name="Kim J.-S."/>
            <person name="Hong S.-B."/>
            <person name="Kwon S.-W."/>
        </authorList>
    </citation>
    <scope>NUCLEOTIDE SEQUENCE [LARGE SCALE GENOMIC DNA]</scope>
    <source>
        <strain evidence="2 3">DFW100M-13</strain>
    </source>
</reference>
<feature type="chain" id="PRO_5020943412" description="Peptidase inhibitor family I36 protein" evidence="1">
    <location>
        <begin position="41"/>
        <end position="157"/>
    </location>
</feature>
<dbReference type="KEGG" id="mprt:ET475_15505"/>
<evidence type="ECO:0000313" key="3">
    <source>
        <dbReference type="Proteomes" id="UP000293995"/>
    </source>
</evidence>
<keyword evidence="3" id="KW-1185">Reference proteome</keyword>
<evidence type="ECO:0000313" key="2">
    <source>
        <dbReference type="EMBL" id="QAY61248.1"/>
    </source>
</evidence>
<gene>
    <name evidence="2" type="ORF">ET475_15505</name>
</gene>